<reference evidence="1 2" key="1">
    <citation type="submission" date="2020-11" db="EMBL/GenBank/DDBJ databases">
        <title>Complete and Circularized Genome Assembly of a human isolate of Vibrio navarrensis biotype pommerensis with MiSeq and MinION Sequence Data.</title>
        <authorList>
            <person name="Schwartz K."/>
            <person name="Borowiak M."/>
            <person name="Deneke C."/>
            <person name="Balau V."/>
            <person name="Metelmann C."/>
            <person name="Strauch E."/>
        </authorList>
    </citation>
    <scope>NUCLEOTIDE SEQUENCE [LARGE SCALE GENOMIC DNA]</scope>
    <source>
        <strain evidence="1 2">20-VB00237</strain>
    </source>
</reference>
<dbReference type="AlphaFoldDB" id="A0AAJ4LW15"/>
<gene>
    <name evidence="1" type="ORF">I3X05_20945</name>
</gene>
<accession>A0AAJ4LW15</accession>
<protein>
    <submittedName>
        <fullName evidence="1">Uncharacterized protein</fullName>
    </submittedName>
</protein>
<organism evidence="1 2">
    <name type="scientific">Vibrio navarrensis</name>
    <dbReference type="NCBI Taxonomy" id="29495"/>
    <lineage>
        <taxon>Bacteria</taxon>
        <taxon>Pseudomonadati</taxon>
        <taxon>Pseudomonadota</taxon>
        <taxon>Gammaproteobacteria</taxon>
        <taxon>Vibrionales</taxon>
        <taxon>Vibrionaceae</taxon>
        <taxon>Vibrio</taxon>
    </lineage>
</organism>
<dbReference type="Proteomes" id="UP000594435">
    <property type="component" value="Chromosome 2"/>
</dbReference>
<evidence type="ECO:0000313" key="2">
    <source>
        <dbReference type="Proteomes" id="UP000594435"/>
    </source>
</evidence>
<sequence>MQDGKLRQSGIIGACDERVRVNLENEKLRQHGTNDVLLVENWLQKRYKLVRDCLKHA</sequence>
<name>A0AAJ4LW15_9VIBR</name>
<evidence type="ECO:0000313" key="1">
    <source>
        <dbReference type="EMBL" id="QPL55446.1"/>
    </source>
</evidence>
<dbReference type="EMBL" id="CP065218">
    <property type="protein sequence ID" value="QPL55446.1"/>
    <property type="molecule type" value="Genomic_DNA"/>
</dbReference>
<proteinExistence type="predicted"/>
<dbReference type="RefSeq" id="WP_171816744.1">
    <property type="nucleotide sequence ID" value="NZ_CP065218.1"/>
</dbReference>